<keyword evidence="2" id="KW-1185">Reference proteome</keyword>
<gene>
    <name evidence="1" type="ORF">MML48_5g00006569</name>
</gene>
<comment type="caution">
    <text evidence="1">The sequence shown here is derived from an EMBL/GenBank/DDBJ whole genome shotgun (WGS) entry which is preliminary data.</text>
</comment>
<dbReference type="EMBL" id="CM043019">
    <property type="protein sequence ID" value="KAI4461477.1"/>
    <property type="molecule type" value="Genomic_DNA"/>
</dbReference>
<reference evidence="1" key="1">
    <citation type="submission" date="2022-04" db="EMBL/GenBank/DDBJ databases">
        <title>Chromosome-scale genome assembly of Holotrichia oblita Faldermann.</title>
        <authorList>
            <person name="Rongchong L."/>
        </authorList>
    </citation>
    <scope>NUCLEOTIDE SEQUENCE</scope>
    <source>
        <strain evidence="1">81SQS9</strain>
    </source>
</reference>
<proteinExistence type="predicted"/>
<sequence length="380" mass="42956">MPKFIKKHFDNPFPDYSIDSAKNVVFNNEINEKSKVIACFGERWDNTLKRLNNLDFNDYSVYTGTSGIALLKLLRNSDDKANLLEVKKLLRLNHLKHHRHTFLCGDAGPLAIGAVVSHKLADDSDSQKLIHELLSFQEQILDSESGIANEYLYGRAGYLYALLYLNKHIKPPPINEDIIVKVIGCLLKCGKKEAKEGKFKFPLMYQWHDSYYLGAAHGLSGIIYLLLQAHEYLTDSDLNTLIKPTIDCLSSVQYSGGNFPSSLGSETDRYVQWCHGAPGFLYMYSTAYKVFKDKKYLNLALKCGDVVWERGLLTKGYSICHGVAGNAYCFLELYQTTKARYTFVLSWSWISSKSVLTIELNICCANYITSMLAIIGTDIN</sequence>
<dbReference type="Proteomes" id="UP001056778">
    <property type="component" value="Chromosome 5"/>
</dbReference>
<name>A0ACB9T3X1_HOLOL</name>
<evidence type="ECO:0000313" key="1">
    <source>
        <dbReference type="EMBL" id="KAI4461477.1"/>
    </source>
</evidence>
<evidence type="ECO:0000313" key="2">
    <source>
        <dbReference type="Proteomes" id="UP001056778"/>
    </source>
</evidence>
<organism evidence="1 2">
    <name type="scientific">Holotrichia oblita</name>
    <name type="common">Chafer beetle</name>
    <dbReference type="NCBI Taxonomy" id="644536"/>
    <lineage>
        <taxon>Eukaryota</taxon>
        <taxon>Metazoa</taxon>
        <taxon>Ecdysozoa</taxon>
        <taxon>Arthropoda</taxon>
        <taxon>Hexapoda</taxon>
        <taxon>Insecta</taxon>
        <taxon>Pterygota</taxon>
        <taxon>Neoptera</taxon>
        <taxon>Endopterygota</taxon>
        <taxon>Coleoptera</taxon>
        <taxon>Polyphaga</taxon>
        <taxon>Scarabaeiformia</taxon>
        <taxon>Scarabaeidae</taxon>
        <taxon>Melolonthinae</taxon>
        <taxon>Holotrichia</taxon>
    </lineage>
</organism>
<protein>
    <submittedName>
        <fullName evidence="1">Lanc-like protein</fullName>
    </submittedName>
</protein>
<accession>A0ACB9T3X1</accession>